<dbReference type="Gene3D" id="3.40.50.720">
    <property type="entry name" value="NAD(P)-binding Rossmann-like Domain"/>
    <property type="match status" value="1"/>
</dbReference>
<evidence type="ECO:0008006" key="4">
    <source>
        <dbReference type="Google" id="ProtNLM"/>
    </source>
</evidence>
<gene>
    <name evidence="2" type="ORF">J2S37_001490</name>
</gene>
<proteinExistence type="predicted"/>
<accession>A0ABU2B8J8</accession>
<evidence type="ECO:0000313" key="2">
    <source>
        <dbReference type="EMBL" id="MDR7354952.1"/>
    </source>
</evidence>
<evidence type="ECO:0000256" key="1">
    <source>
        <dbReference type="SAM" id="MobiDB-lite"/>
    </source>
</evidence>
<dbReference type="Proteomes" id="UP001183619">
    <property type="component" value="Unassembled WGS sequence"/>
</dbReference>
<evidence type="ECO:0000313" key="3">
    <source>
        <dbReference type="Proteomes" id="UP001183619"/>
    </source>
</evidence>
<protein>
    <recommendedName>
        <fullName evidence="4">Bacteriocin biosynthesis cyclodehydratase domain protein</fullName>
    </recommendedName>
</protein>
<reference evidence="2 3" key="1">
    <citation type="submission" date="2023-07" db="EMBL/GenBank/DDBJ databases">
        <title>Sequencing the genomes of 1000 actinobacteria strains.</title>
        <authorList>
            <person name="Klenk H.-P."/>
        </authorList>
    </citation>
    <scope>NUCLEOTIDE SEQUENCE [LARGE SCALE GENOMIC DNA]</scope>
    <source>
        <strain evidence="2 3">DSM 44508</strain>
    </source>
</reference>
<sequence length="339" mass="36912">MNTPDKLVSKIANISPSEAHAATQTKPSEVTPNLSRIPTAREVLAAIPSPLVTDDEEDSRDRVILSPSASVFIRSDKTIQFGLDSRNAGIFQPPPRLAKVLPSLMRSCRNPMPISALQERLEMAGLDAPTTQLFLEELQNHGILIPAVKNVVAVLGSSSLARTITKVLSESGFSVRRPTLGESSVRFLSSLRKDIPVIPVNKLGEVRTVRDTLCRWPTVVPVTILDSTGVIGPIRVAEQGACIQCVDLYRLSVDPDWKKLCRQVPISPVPNPIVEYAVASRLAALFQPHCPAPGVTIEGLKISAMYEVQPFHGSSRETTIEPHPICPICWSSKRKTQAS</sequence>
<comment type="caution">
    <text evidence="2">The sequence shown here is derived from an EMBL/GenBank/DDBJ whole genome shotgun (WGS) entry which is preliminary data.</text>
</comment>
<feature type="region of interest" description="Disordered" evidence="1">
    <location>
        <begin position="13"/>
        <end position="32"/>
    </location>
</feature>
<dbReference type="RefSeq" id="WP_277104748.1">
    <property type="nucleotide sequence ID" value="NZ_BAAAJS010000047.1"/>
</dbReference>
<keyword evidence="3" id="KW-1185">Reference proteome</keyword>
<organism evidence="2 3">
    <name type="scientific">Corynebacterium felinum</name>
    <dbReference type="NCBI Taxonomy" id="131318"/>
    <lineage>
        <taxon>Bacteria</taxon>
        <taxon>Bacillati</taxon>
        <taxon>Actinomycetota</taxon>
        <taxon>Actinomycetes</taxon>
        <taxon>Mycobacteriales</taxon>
        <taxon>Corynebacteriaceae</taxon>
        <taxon>Corynebacterium</taxon>
    </lineage>
</organism>
<name>A0ABU2B8J8_9CORY</name>
<dbReference type="EMBL" id="JAVDYF010000001">
    <property type="protein sequence ID" value="MDR7354952.1"/>
    <property type="molecule type" value="Genomic_DNA"/>
</dbReference>